<feature type="non-terminal residue" evidence="2">
    <location>
        <position position="117"/>
    </location>
</feature>
<reference evidence="2" key="2">
    <citation type="journal article" date="2024" name="Plant">
        <title>Genomic evolution and insights into agronomic trait innovations of Sesamum species.</title>
        <authorList>
            <person name="Miao H."/>
            <person name="Wang L."/>
            <person name="Qu L."/>
            <person name="Liu H."/>
            <person name="Sun Y."/>
            <person name="Le M."/>
            <person name="Wang Q."/>
            <person name="Wei S."/>
            <person name="Zheng Y."/>
            <person name="Lin W."/>
            <person name="Duan Y."/>
            <person name="Cao H."/>
            <person name="Xiong S."/>
            <person name="Wang X."/>
            <person name="Wei L."/>
            <person name="Li C."/>
            <person name="Ma Q."/>
            <person name="Ju M."/>
            <person name="Zhao R."/>
            <person name="Li G."/>
            <person name="Mu C."/>
            <person name="Tian Q."/>
            <person name="Mei H."/>
            <person name="Zhang T."/>
            <person name="Gao T."/>
            <person name="Zhang H."/>
        </authorList>
    </citation>
    <scope>NUCLEOTIDE SEQUENCE</scope>
    <source>
        <strain evidence="2">G02</strain>
    </source>
</reference>
<dbReference type="EMBL" id="JACGWJ010001191">
    <property type="protein sequence ID" value="KAL0284036.1"/>
    <property type="molecule type" value="Genomic_DNA"/>
</dbReference>
<name>A0AAW2IQ86_SESRA</name>
<feature type="region of interest" description="Disordered" evidence="1">
    <location>
        <begin position="1"/>
        <end position="22"/>
    </location>
</feature>
<proteinExistence type="predicted"/>
<comment type="caution">
    <text evidence="2">The sequence shown here is derived from an EMBL/GenBank/DDBJ whole genome shotgun (WGS) entry which is preliminary data.</text>
</comment>
<reference evidence="2" key="1">
    <citation type="submission" date="2020-06" db="EMBL/GenBank/DDBJ databases">
        <authorList>
            <person name="Li T."/>
            <person name="Hu X."/>
            <person name="Zhang T."/>
            <person name="Song X."/>
            <person name="Zhang H."/>
            <person name="Dai N."/>
            <person name="Sheng W."/>
            <person name="Hou X."/>
            <person name="Wei L."/>
        </authorList>
    </citation>
    <scope>NUCLEOTIDE SEQUENCE</scope>
    <source>
        <strain evidence="2">G02</strain>
        <tissue evidence="2">Leaf</tissue>
    </source>
</reference>
<gene>
    <name evidence="2" type="ORF">Sradi_7210100</name>
</gene>
<evidence type="ECO:0000256" key="1">
    <source>
        <dbReference type="SAM" id="MobiDB-lite"/>
    </source>
</evidence>
<sequence length="117" mass="13326">MAANNQQFDSRNDNPPRKVNEVSASIDEHLDNLTSLVEKTIVRGPQQVKACGICTSPRHFTDVCPMLHEEPTEHTNGVNEFFGQQRRYDPSSNTYNPGWRDHSVRIGDQKANWIGLY</sequence>
<feature type="compositionally biased region" description="Basic and acidic residues" evidence="1">
    <location>
        <begin position="10"/>
        <end position="22"/>
    </location>
</feature>
<accession>A0AAW2IQ86</accession>
<protein>
    <submittedName>
        <fullName evidence="2">Uncharacterized protein</fullName>
    </submittedName>
</protein>
<evidence type="ECO:0000313" key="2">
    <source>
        <dbReference type="EMBL" id="KAL0284036.1"/>
    </source>
</evidence>
<organism evidence="2">
    <name type="scientific">Sesamum radiatum</name>
    <name type="common">Black benniseed</name>
    <dbReference type="NCBI Taxonomy" id="300843"/>
    <lineage>
        <taxon>Eukaryota</taxon>
        <taxon>Viridiplantae</taxon>
        <taxon>Streptophyta</taxon>
        <taxon>Embryophyta</taxon>
        <taxon>Tracheophyta</taxon>
        <taxon>Spermatophyta</taxon>
        <taxon>Magnoliopsida</taxon>
        <taxon>eudicotyledons</taxon>
        <taxon>Gunneridae</taxon>
        <taxon>Pentapetalae</taxon>
        <taxon>asterids</taxon>
        <taxon>lamiids</taxon>
        <taxon>Lamiales</taxon>
        <taxon>Pedaliaceae</taxon>
        <taxon>Sesamum</taxon>
    </lineage>
</organism>
<dbReference type="AlphaFoldDB" id="A0AAW2IQ86"/>